<dbReference type="SUPFAM" id="SSF110997">
    <property type="entry name" value="Sporulation related repeat"/>
    <property type="match status" value="1"/>
</dbReference>
<dbReference type="Gene3D" id="3.30.70.1070">
    <property type="entry name" value="Sporulation related repeat"/>
    <property type="match status" value="1"/>
</dbReference>
<sequence>MLNNGLQNRHPALKKGFSYSSYPSVPPVERASRTGFGFLLRWGFTLFFGAWMFVIGIIVGRVTTPAKFQTDPVKSELARLKKAEMEKDEALVRQVTETLRHKDWPFFEALATGDSGHRPGPLVPRQVKPPVVKRALTRKNPQEIKSERVVTEAVEPEPEVRSVRNAPPVVTVTRRPPEPEAAPALPVGATPVEKGVQNYAIQVASYVLSEDADRLVGQLRAKGYTGVYRAEEAVDGIGVRYRVKVGYFTTRASAWTTLSRLKKREKLNGAYIFRRK</sequence>
<dbReference type="OrthoDB" id="5422687at2"/>
<feature type="transmembrane region" description="Helical" evidence="1">
    <location>
        <begin position="39"/>
        <end position="59"/>
    </location>
</feature>
<dbReference type="EMBL" id="BEXT01000001">
    <property type="protein sequence ID" value="GBC62878.1"/>
    <property type="molecule type" value="Genomic_DNA"/>
</dbReference>
<dbReference type="AlphaFoldDB" id="A0A401G0W8"/>
<evidence type="ECO:0000313" key="4">
    <source>
        <dbReference type="Proteomes" id="UP000288096"/>
    </source>
</evidence>
<reference evidence="4" key="2">
    <citation type="submission" date="2019-01" db="EMBL/GenBank/DDBJ databases">
        <title>Genome sequence of Desulfonema ishimotonii strain Tokyo 01.</title>
        <authorList>
            <person name="Fukui M."/>
        </authorList>
    </citation>
    <scope>NUCLEOTIDE SEQUENCE [LARGE SCALE GENOMIC DNA]</scope>
    <source>
        <strain evidence="4">Tokyo 01</strain>
    </source>
</reference>
<name>A0A401G0W8_9BACT</name>
<feature type="domain" description="SPOR" evidence="2">
    <location>
        <begin position="193"/>
        <end position="274"/>
    </location>
</feature>
<keyword evidence="1" id="KW-1133">Transmembrane helix</keyword>
<dbReference type="Pfam" id="PF05036">
    <property type="entry name" value="SPOR"/>
    <property type="match status" value="1"/>
</dbReference>
<comment type="caution">
    <text evidence="3">The sequence shown here is derived from an EMBL/GenBank/DDBJ whole genome shotgun (WGS) entry which is preliminary data.</text>
</comment>
<dbReference type="GO" id="GO:0042834">
    <property type="term" value="F:peptidoglycan binding"/>
    <property type="evidence" value="ECO:0007669"/>
    <property type="project" value="InterPro"/>
</dbReference>
<keyword evidence="1" id="KW-0472">Membrane</keyword>
<dbReference type="InterPro" id="IPR007730">
    <property type="entry name" value="SPOR-like_dom"/>
</dbReference>
<keyword evidence="1" id="KW-0812">Transmembrane</keyword>
<dbReference type="Proteomes" id="UP000288096">
    <property type="component" value="Unassembled WGS sequence"/>
</dbReference>
<keyword evidence="4" id="KW-1185">Reference proteome</keyword>
<accession>A0A401G0W8</accession>
<dbReference type="InterPro" id="IPR036680">
    <property type="entry name" value="SPOR-like_sf"/>
</dbReference>
<evidence type="ECO:0000313" key="3">
    <source>
        <dbReference type="EMBL" id="GBC62878.1"/>
    </source>
</evidence>
<organism evidence="3 4">
    <name type="scientific">Desulfonema ishimotonii</name>
    <dbReference type="NCBI Taxonomy" id="45657"/>
    <lineage>
        <taxon>Bacteria</taxon>
        <taxon>Pseudomonadati</taxon>
        <taxon>Thermodesulfobacteriota</taxon>
        <taxon>Desulfobacteria</taxon>
        <taxon>Desulfobacterales</taxon>
        <taxon>Desulfococcaceae</taxon>
        <taxon>Desulfonema</taxon>
    </lineage>
</organism>
<dbReference type="RefSeq" id="WP_124330016.1">
    <property type="nucleotide sequence ID" value="NZ_BEXT01000001.1"/>
</dbReference>
<evidence type="ECO:0000256" key="1">
    <source>
        <dbReference type="SAM" id="Phobius"/>
    </source>
</evidence>
<proteinExistence type="predicted"/>
<evidence type="ECO:0000259" key="2">
    <source>
        <dbReference type="PROSITE" id="PS51724"/>
    </source>
</evidence>
<reference evidence="4" key="1">
    <citation type="submission" date="2017-11" db="EMBL/GenBank/DDBJ databases">
        <authorList>
            <person name="Watanabe M."/>
            <person name="Kojima H."/>
        </authorList>
    </citation>
    <scope>NUCLEOTIDE SEQUENCE [LARGE SCALE GENOMIC DNA]</scope>
    <source>
        <strain evidence="4">Tokyo 01</strain>
    </source>
</reference>
<gene>
    <name evidence="3" type="ORF">DENIS_3862</name>
</gene>
<dbReference type="PROSITE" id="PS51724">
    <property type="entry name" value="SPOR"/>
    <property type="match status" value="1"/>
</dbReference>
<protein>
    <recommendedName>
        <fullName evidence="2">SPOR domain-containing protein</fullName>
    </recommendedName>
</protein>